<dbReference type="GO" id="GO:0016301">
    <property type="term" value="F:kinase activity"/>
    <property type="evidence" value="ECO:0007669"/>
    <property type="project" value="UniProtKB-KW"/>
</dbReference>
<dbReference type="InterPro" id="IPR035907">
    <property type="entry name" value="Hppk_sf"/>
</dbReference>
<dbReference type="UniPathway" id="UPA00077">
    <property type="reaction ID" value="UER00155"/>
</dbReference>
<dbReference type="CDD" id="cd00483">
    <property type="entry name" value="HPPK"/>
    <property type="match status" value="1"/>
</dbReference>
<comment type="pathway">
    <text evidence="2">Cofactor biosynthesis; tetrahydrofolate biosynthesis; 2-amino-4-hydroxy-6-hydroxymethyl-7,8-dihydropteridine diphosphate from 7,8-dihydroneopterin triphosphate: step 4/4.</text>
</comment>
<dbReference type="GO" id="GO:0005524">
    <property type="term" value="F:ATP binding"/>
    <property type="evidence" value="ECO:0007669"/>
    <property type="project" value="UniProtKB-KW"/>
</dbReference>
<sequence length="177" mass="20428">MTRWHRAYIGIGSNLGDRQEYLRQALLRLHRPKEIRITRISSVYETEPVGGVEQPEFLNMAVEVNTTLSPEGLLSVMLEVERALHRVRDVRWGPRTLDLDLLLYEDQVLATERLTLPHPRMTERGFVMIPLREVAGDKRIPAYGKTVEELVEQAHFTEEVRKTAIHFDRDSLFAPGS</sequence>
<protein>
    <recommendedName>
        <fullName evidence="3">2-amino-4-hydroxy-6-hydroxymethyldihydropteridine diphosphokinase</fullName>
        <ecNumber evidence="3">2.7.6.3</ecNumber>
    </recommendedName>
</protein>
<dbReference type="PANTHER" id="PTHR43071">
    <property type="entry name" value="2-AMINO-4-HYDROXY-6-HYDROXYMETHYLDIHYDROPTERIDINE PYROPHOSPHOKINASE"/>
    <property type="match status" value="1"/>
</dbReference>
<evidence type="ECO:0000256" key="7">
    <source>
        <dbReference type="ARBA" id="ARBA00022840"/>
    </source>
</evidence>
<keyword evidence="4 10" id="KW-0808">Transferase</keyword>
<evidence type="ECO:0000313" key="11">
    <source>
        <dbReference type="Proteomes" id="UP000503088"/>
    </source>
</evidence>
<name>A0A7D3XNM8_9BACL</name>
<evidence type="ECO:0000256" key="2">
    <source>
        <dbReference type="ARBA" id="ARBA00005051"/>
    </source>
</evidence>
<dbReference type="PROSITE" id="PS00794">
    <property type="entry name" value="HPPK"/>
    <property type="match status" value="1"/>
</dbReference>
<evidence type="ECO:0000256" key="3">
    <source>
        <dbReference type="ARBA" id="ARBA00013253"/>
    </source>
</evidence>
<evidence type="ECO:0000256" key="8">
    <source>
        <dbReference type="ARBA" id="ARBA00022909"/>
    </source>
</evidence>
<accession>A0A7D3XNM8</accession>
<evidence type="ECO:0000313" key="10">
    <source>
        <dbReference type="EMBL" id="QKG83127.1"/>
    </source>
</evidence>
<dbReference type="GO" id="GO:0046656">
    <property type="term" value="P:folic acid biosynthetic process"/>
    <property type="evidence" value="ECO:0007669"/>
    <property type="project" value="UniProtKB-KW"/>
</dbReference>
<evidence type="ECO:0000256" key="4">
    <source>
        <dbReference type="ARBA" id="ARBA00022679"/>
    </source>
</evidence>
<reference evidence="10 11" key="1">
    <citation type="submission" date="2020-01" db="EMBL/GenBank/DDBJ databases">
        <authorList>
            <person name="Gulvik C.A."/>
            <person name="Batra D.G."/>
        </authorList>
    </citation>
    <scope>NUCLEOTIDE SEQUENCE [LARGE SCALE GENOMIC DNA]</scope>
    <source>
        <strain evidence="10 11">W9323</strain>
    </source>
</reference>
<dbReference type="SUPFAM" id="SSF55083">
    <property type="entry name" value="6-hydroxymethyl-7,8-dihydropterin pyrophosphokinase, HPPK"/>
    <property type="match status" value="1"/>
</dbReference>
<dbReference type="InterPro" id="IPR000550">
    <property type="entry name" value="Hppk"/>
</dbReference>
<proteinExistence type="predicted"/>
<dbReference type="EMBL" id="CP048104">
    <property type="protein sequence ID" value="QKG83127.1"/>
    <property type="molecule type" value="Genomic_DNA"/>
</dbReference>
<evidence type="ECO:0000256" key="6">
    <source>
        <dbReference type="ARBA" id="ARBA00022777"/>
    </source>
</evidence>
<keyword evidence="8" id="KW-0289">Folate biosynthesis</keyword>
<dbReference type="Proteomes" id="UP000503088">
    <property type="component" value="Chromosome"/>
</dbReference>
<keyword evidence="11" id="KW-1185">Reference proteome</keyword>
<dbReference type="Pfam" id="PF01288">
    <property type="entry name" value="HPPK"/>
    <property type="match status" value="1"/>
</dbReference>
<dbReference type="KEGG" id="kpul:GXN76_00735"/>
<gene>
    <name evidence="10" type="primary">folK</name>
    <name evidence="10" type="ORF">GXN76_00735</name>
</gene>
<evidence type="ECO:0000256" key="5">
    <source>
        <dbReference type="ARBA" id="ARBA00022741"/>
    </source>
</evidence>
<evidence type="ECO:0000256" key="1">
    <source>
        <dbReference type="ARBA" id="ARBA00000198"/>
    </source>
</evidence>
<dbReference type="NCBIfam" id="TIGR01498">
    <property type="entry name" value="folK"/>
    <property type="match status" value="1"/>
</dbReference>
<keyword evidence="6 10" id="KW-0418">Kinase</keyword>
<evidence type="ECO:0000259" key="9">
    <source>
        <dbReference type="PROSITE" id="PS00794"/>
    </source>
</evidence>
<keyword evidence="7" id="KW-0067">ATP-binding</keyword>
<feature type="domain" description="7,8-dihydro-6-hydroxymethylpterin-pyrophosphokinase" evidence="9">
    <location>
        <begin position="91"/>
        <end position="102"/>
    </location>
</feature>
<dbReference type="AlphaFoldDB" id="A0A7D3XNM8"/>
<dbReference type="GO" id="GO:0046654">
    <property type="term" value="P:tetrahydrofolate biosynthetic process"/>
    <property type="evidence" value="ECO:0007669"/>
    <property type="project" value="UniProtKB-UniPathway"/>
</dbReference>
<keyword evidence="5" id="KW-0547">Nucleotide-binding</keyword>
<dbReference type="PANTHER" id="PTHR43071:SF1">
    <property type="entry name" value="2-AMINO-4-HYDROXY-6-HYDROXYMETHYLDIHYDROPTERIDINE PYROPHOSPHOKINASE"/>
    <property type="match status" value="1"/>
</dbReference>
<organism evidence="10 11">
    <name type="scientific">Kroppenstedtia pulmonis</name>
    <dbReference type="NCBI Taxonomy" id="1380685"/>
    <lineage>
        <taxon>Bacteria</taxon>
        <taxon>Bacillati</taxon>
        <taxon>Bacillota</taxon>
        <taxon>Bacilli</taxon>
        <taxon>Bacillales</taxon>
        <taxon>Thermoactinomycetaceae</taxon>
        <taxon>Kroppenstedtia</taxon>
    </lineage>
</organism>
<dbReference type="Gene3D" id="3.30.70.560">
    <property type="entry name" value="7,8-Dihydro-6-hydroxymethylpterin-pyrophosphokinase HPPK"/>
    <property type="match status" value="1"/>
</dbReference>
<dbReference type="GO" id="GO:0003848">
    <property type="term" value="F:2-amino-4-hydroxy-6-hydroxymethyldihydropteridine diphosphokinase activity"/>
    <property type="evidence" value="ECO:0007669"/>
    <property type="project" value="UniProtKB-EC"/>
</dbReference>
<comment type="catalytic activity">
    <reaction evidence="1">
        <text>6-hydroxymethyl-7,8-dihydropterin + ATP = (7,8-dihydropterin-6-yl)methyl diphosphate + AMP + H(+)</text>
        <dbReference type="Rhea" id="RHEA:11412"/>
        <dbReference type="ChEBI" id="CHEBI:15378"/>
        <dbReference type="ChEBI" id="CHEBI:30616"/>
        <dbReference type="ChEBI" id="CHEBI:44841"/>
        <dbReference type="ChEBI" id="CHEBI:72950"/>
        <dbReference type="ChEBI" id="CHEBI:456215"/>
        <dbReference type="EC" id="2.7.6.3"/>
    </reaction>
</comment>
<dbReference type="RefSeq" id="WP_173219279.1">
    <property type="nucleotide sequence ID" value="NZ_CP048104.1"/>
</dbReference>
<dbReference type="EC" id="2.7.6.3" evidence="3"/>